<protein>
    <recommendedName>
        <fullName evidence="4">TNase-like domain-containing protein</fullName>
    </recommendedName>
</protein>
<reference evidence="2 3" key="1">
    <citation type="submission" date="2022-12" db="EMBL/GenBank/DDBJ databases">
        <title>Metagenome assembled genome from gulf of manar.</title>
        <authorList>
            <person name="Kohli P."/>
            <person name="Pk S."/>
            <person name="Venkata Ramana C."/>
            <person name="Sasikala C."/>
        </authorList>
    </citation>
    <scope>NUCLEOTIDE SEQUENCE [LARGE SCALE GENOMIC DNA]</scope>
    <source>
        <strain evidence="2">JB008</strain>
    </source>
</reference>
<evidence type="ECO:0000313" key="2">
    <source>
        <dbReference type="EMBL" id="MDC7227933.1"/>
    </source>
</evidence>
<proteinExistence type="predicted"/>
<evidence type="ECO:0008006" key="4">
    <source>
        <dbReference type="Google" id="ProtNLM"/>
    </source>
</evidence>
<evidence type="ECO:0000313" key="3">
    <source>
        <dbReference type="Proteomes" id="UP001221217"/>
    </source>
</evidence>
<dbReference type="AlphaFoldDB" id="A0AAJ1IHC1"/>
<gene>
    <name evidence="2" type="ORF">PQJ61_14300</name>
</gene>
<keyword evidence="1" id="KW-0732">Signal</keyword>
<dbReference type="EMBL" id="JAQQAL010000035">
    <property type="protein sequence ID" value="MDC7227933.1"/>
    <property type="molecule type" value="Genomic_DNA"/>
</dbReference>
<evidence type="ECO:0000256" key="1">
    <source>
        <dbReference type="SAM" id="SignalP"/>
    </source>
</evidence>
<comment type="caution">
    <text evidence="2">The sequence shown here is derived from an EMBL/GenBank/DDBJ whole genome shotgun (WGS) entry which is preliminary data.</text>
</comment>
<name>A0AAJ1IHC1_9SPIO</name>
<feature type="signal peptide" evidence="1">
    <location>
        <begin position="1"/>
        <end position="24"/>
    </location>
</feature>
<dbReference type="PROSITE" id="PS51257">
    <property type="entry name" value="PROKAR_LIPOPROTEIN"/>
    <property type="match status" value="1"/>
</dbReference>
<organism evidence="2 3">
    <name type="scientific">Candidatus Thalassospirochaeta sargassi</name>
    <dbReference type="NCBI Taxonomy" id="3119039"/>
    <lineage>
        <taxon>Bacteria</taxon>
        <taxon>Pseudomonadati</taxon>
        <taxon>Spirochaetota</taxon>
        <taxon>Spirochaetia</taxon>
        <taxon>Spirochaetales</taxon>
        <taxon>Spirochaetaceae</taxon>
        <taxon>Candidatus Thalassospirochaeta</taxon>
    </lineage>
</organism>
<feature type="chain" id="PRO_5042535266" description="TNase-like domain-containing protein" evidence="1">
    <location>
        <begin position="25"/>
        <end position="166"/>
    </location>
</feature>
<sequence length="166" mass="18584">MKNKKFNRIVTAVIAALVMLTVFSSCDTGFFSWDIEVWGTWEGDNSALGVDNTFITITNSTITFDNPESWDWDYAGEIVEWNDDSYNLESENPTEGDFGYLIYKVTSHADSSYVDTYSLVRWNSLTTVDGVTTMLYSECAYKLATLEEAQEASGAGAWYSSVTLSE</sequence>
<accession>A0AAJ1IHC1</accession>
<dbReference type="Proteomes" id="UP001221217">
    <property type="component" value="Unassembled WGS sequence"/>
</dbReference>